<dbReference type="EMBL" id="SULG01000008">
    <property type="protein sequence ID" value="TLD43030.1"/>
    <property type="molecule type" value="Genomic_DNA"/>
</dbReference>
<dbReference type="Pfam" id="PF07040">
    <property type="entry name" value="DUF1326"/>
    <property type="match status" value="1"/>
</dbReference>
<name>A0A533QQY6_9BACT</name>
<accession>A0A533QQY6</accession>
<evidence type="ECO:0000313" key="2">
    <source>
        <dbReference type="Proteomes" id="UP000319783"/>
    </source>
</evidence>
<comment type="caution">
    <text evidence="1">The sequence shown here is derived from an EMBL/GenBank/DDBJ whole genome shotgun (WGS) entry which is preliminary data.</text>
</comment>
<dbReference type="Proteomes" id="UP000319783">
    <property type="component" value="Unassembled WGS sequence"/>
</dbReference>
<evidence type="ECO:0000313" key="1">
    <source>
        <dbReference type="EMBL" id="TLD43030.1"/>
    </source>
</evidence>
<organism evidence="1 2">
    <name type="scientific">Candidatus Jettenia ecosi</name>
    <dbReference type="NCBI Taxonomy" id="2494326"/>
    <lineage>
        <taxon>Bacteria</taxon>
        <taxon>Pseudomonadati</taxon>
        <taxon>Planctomycetota</taxon>
        <taxon>Candidatus Brocadiia</taxon>
        <taxon>Candidatus Brocadiales</taxon>
        <taxon>Candidatus Brocadiaceae</taxon>
        <taxon>Candidatus Jettenia</taxon>
    </lineage>
</organism>
<proteinExistence type="predicted"/>
<dbReference type="InterPro" id="IPR009758">
    <property type="entry name" value="DUF1326"/>
</dbReference>
<evidence type="ECO:0008006" key="3">
    <source>
        <dbReference type="Google" id="ProtNLM"/>
    </source>
</evidence>
<dbReference type="AlphaFoldDB" id="A0A533QQY6"/>
<protein>
    <recommendedName>
        <fullName evidence="3">DUF1326 domain-containing protein</fullName>
    </recommendedName>
</protein>
<reference evidence="1 2" key="1">
    <citation type="submission" date="2019-04" db="EMBL/GenBank/DDBJ databases">
        <title>Genome of a novel bacterium Candidatus Jettenia ecosi reconstructed from metagenome of an anammox bioreactor.</title>
        <authorList>
            <person name="Mardanov A.V."/>
            <person name="Beletsky A.V."/>
            <person name="Ravin N.V."/>
            <person name="Botchkova E.A."/>
            <person name="Litti Y.V."/>
            <person name="Nozhevnikova A.N."/>
        </authorList>
    </citation>
    <scope>NUCLEOTIDE SEQUENCE [LARGE SCALE GENOMIC DNA]</scope>
    <source>
        <strain evidence="1">J2</strain>
    </source>
</reference>
<gene>
    <name evidence="1" type="ORF">JETT_0600</name>
</gene>
<sequence>MHTKHFILVVAIISVLWVDSAIADKKWSMQGVFVEGCSCKPPCPCELIGLNEGCNAVGVVSLSEGNYMGADLAGAKIAYAVAPGEWVRIYVDGKNDEQREAAIELAKGMFSTFGKIESTSSANIDISGMDGSYTVRVNNGKLMQLTTEPVLGGDNKTPITHTNIKNRFILVFMQGRTIFGSFHDGERKFELKGGNSYFNNRIESEGTFK</sequence>